<feature type="transmembrane region" description="Helical" evidence="4">
    <location>
        <begin position="872"/>
        <end position="892"/>
    </location>
</feature>
<evidence type="ECO:0000256" key="4">
    <source>
        <dbReference type="SAM" id="Phobius"/>
    </source>
</evidence>
<accession>A0A815M3M0</accession>
<dbReference type="Gene3D" id="3.30.300.30">
    <property type="match status" value="1"/>
</dbReference>
<dbReference type="PROSITE" id="PS00455">
    <property type="entry name" value="AMP_BINDING"/>
    <property type="match status" value="1"/>
</dbReference>
<feature type="transmembrane region" description="Helical" evidence="4">
    <location>
        <begin position="899"/>
        <end position="917"/>
    </location>
</feature>
<feature type="transmembrane region" description="Helical" evidence="4">
    <location>
        <begin position="832"/>
        <end position="852"/>
    </location>
</feature>
<dbReference type="Gene3D" id="2.160.10.10">
    <property type="entry name" value="Hexapeptide repeat proteins"/>
    <property type="match status" value="2"/>
</dbReference>
<dbReference type="EMBL" id="CAJNOJ010000356">
    <property type="protein sequence ID" value="CAF1415111.1"/>
    <property type="molecule type" value="Genomic_DNA"/>
</dbReference>
<dbReference type="InterPro" id="IPR009081">
    <property type="entry name" value="PP-bd_ACP"/>
</dbReference>
<sequence>MLLNESKKVYHIQLQNNQNEQNEEITYYQLYQHASYLAAVLQQTKHIGTNDRVAIWLARSAQLHVTILAILMTGATYVPFDADAPEERVNEVLEDLQITLLLVDSRRPITTHSLAFNVEHVAEKTDNICKIEQLTVDTHRNLPAYIICTSGSTGKPKAIAISHRSICHFVRADNEVMQIKYDDVVYQGSSAAFDMFLEETFLSYSVGATLVVASKTDVLNSDQLHLFFSRHSITVLFCVPTLLLLMSDDPALKIRLINSGGEACPQTLVDRWWKEDRVIFNSYGPTEITVAATVQSLHPGHPISIGAPLPNYVCCLLDEETGQPTSETTGELCIRGPGVALGYINREALTKEKFTEYGYRTGDRVSIENEKIYFHERIDSQVKLRGFRMELDEIEQELLQLEDRVVSAAVAVVHEQLVAFVVGSLSESQMREELRQRLPSYMIPDRLIKVDGVMPHLPSGKIDRKALLLMDDTIKPKFTDTETNSNFETEHTIDELSEDSQPIDVIINIFQKSFPHQQVKPNNDFFVDLGGHSLIAALTITELRKHFPIVALNDLYECKTATKLAERLTSQPTEKKNDESSAKTSVIYLKPSLARMIVCSIYQLLVILVLGTIASMELLLPYIGFVLLLKEHDLGYACLAAYVALVGTMIVRYSLPILVKWILIGRFKEGDFPLWGSVYLRWWTIEKLRNLAMEGILADSPLMSIYYRLLGARIGRNVHLGSINCAAPDLLEIDNETTISSEVHFQTAFVEDYTLKFRRICIDKDVYIGRRSVVNGQTRMNDYSELNDLFFLPANTSVPTGEVWHGSPATYSHNVEMEALPYDAANSKFKSLITAIIFTVIVVFFIPFFYCIPTIPGLILFEYVDLKPINDWVQVIIFAVPVGILYTCLVIVQIVVIRFLFIGTPTVGIYSTHSFVYIRKWLFDRIFNIALHIIHTFYATLYMVPFLRALGMKIGNRCEVSTAIGMVHSLVEIDDECFIADNVLLCDPYIRFGQMHLQRTTIGKRVFIGNSAIVPDGIQIPNECLIGCMSLVADGMEAKQSCLGSPAFILPN</sequence>
<dbReference type="Pfam" id="PF00501">
    <property type="entry name" value="AMP-binding"/>
    <property type="match status" value="1"/>
</dbReference>
<feature type="domain" description="Carrier" evidence="5">
    <location>
        <begin position="497"/>
        <end position="572"/>
    </location>
</feature>
<feature type="coiled-coil region" evidence="3">
    <location>
        <begin position="384"/>
        <end position="411"/>
    </location>
</feature>
<dbReference type="InterPro" id="IPR029058">
    <property type="entry name" value="AB_hydrolase_fold"/>
</dbReference>
<dbReference type="PROSITE" id="PS50075">
    <property type="entry name" value="CARRIER"/>
    <property type="match status" value="1"/>
</dbReference>
<name>A0A815M3M0_ADIRI</name>
<evidence type="ECO:0000256" key="2">
    <source>
        <dbReference type="ARBA" id="ARBA00022553"/>
    </source>
</evidence>
<dbReference type="OrthoDB" id="416786at2759"/>
<keyword evidence="4" id="KW-1133">Transmembrane helix</keyword>
<dbReference type="SUPFAM" id="SSF56801">
    <property type="entry name" value="Acetyl-CoA synthetase-like"/>
    <property type="match status" value="1"/>
</dbReference>
<dbReference type="Gene3D" id="3.40.50.12780">
    <property type="entry name" value="N-terminal domain of ligase-like"/>
    <property type="match status" value="1"/>
</dbReference>
<evidence type="ECO:0000256" key="1">
    <source>
        <dbReference type="ARBA" id="ARBA00022450"/>
    </source>
</evidence>
<evidence type="ECO:0000259" key="5">
    <source>
        <dbReference type="PROSITE" id="PS50075"/>
    </source>
</evidence>
<dbReference type="GO" id="GO:0044550">
    <property type="term" value="P:secondary metabolite biosynthetic process"/>
    <property type="evidence" value="ECO:0007669"/>
    <property type="project" value="TreeGrafter"/>
</dbReference>
<dbReference type="SUPFAM" id="SSF51161">
    <property type="entry name" value="Trimeric LpxA-like enzymes"/>
    <property type="match status" value="2"/>
</dbReference>
<dbReference type="Pfam" id="PF00550">
    <property type="entry name" value="PP-binding"/>
    <property type="match status" value="1"/>
</dbReference>
<dbReference type="InterPro" id="IPR011004">
    <property type="entry name" value="Trimer_LpxA-like_sf"/>
</dbReference>
<dbReference type="AlphaFoldDB" id="A0A815M3M0"/>
<reference evidence="6" key="1">
    <citation type="submission" date="2021-02" db="EMBL/GenBank/DDBJ databases">
        <authorList>
            <person name="Nowell W R."/>
        </authorList>
    </citation>
    <scope>NUCLEOTIDE SEQUENCE</scope>
</reference>
<dbReference type="InterPro" id="IPR010071">
    <property type="entry name" value="AA_adenyl_dom"/>
</dbReference>
<evidence type="ECO:0000256" key="3">
    <source>
        <dbReference type="SAM" id="Coils"/>
    </source>
</evidence>
<dbReference type="InterPro" id="IPR000873">
    <property type="entry name" value="AMP-dep_synth/lig_dom"/>
</dbReference>
<dbReference type="PANTHER" id="PTHR45527:SF1">
    <property type="entry name" value="FATTY ACID SYNTHASE"/>
    <property type="match status" value="1"/>
</dbReference>
<feature type="transmembrane region" description="Helical" evidence="4">
    <location>
        <begin position="929"/>
        <end position="947"/>
    </location>
</feature>
<dbReference type="Proteomes" id="UP000663852">
    <property type="component" value="Unassembled WGS sequence"/>
</dbReference>
<keyword evidence="2" id="KW-0597">Phosphoprotein</keyword>
<dbReference type="Gene3D" id="3.40.50.1820">
    <property type="entry name" value="alpha/beta hydrolase"/>
    <property type="match status" value="1"/>
</dbReference>
<keyword evidence="4" id="KW-0472">Membrane</keyword>
<dbReference type="GO" id="GO:0005737">
    <property type="term" value="C:cytoplasm"/>
    <property type="evidence" value="ECO:0007669"/>
    <property type="project" value="TreeGrafter"/>
</dbReference>
<dbReference type="GO" id="GO:0031177">
    <property type="term" value="F:phosphopantetheine binding"/>
    <property type="evidence" value="ECO:0007669"/>
    <property type="project" value="TreeGrafter"/>
</dbReference>
<gene>
    <name evidence="6" type="ORF">EDS130_LOCUS37029</name>
</gene>
<feature type="transmembrane region" description="Helical" evidence="4">
    <location>
        <begin position="634"/>
        <end position="655"/>
    </location>
</feature>
<evidence type="ECO:0000313" key="7">
    <source>
        <dbReference type="Proteomes" id="UP000663852"/>
    </source>
</evidence>
<dbReference type="GO" id="GO:0043041">
    <property type="term" value="P:amino acid activation for nonribosomal peptide biosynthetic process"/>
    <property type="evidence" value="ECO:0007669"/>
    <property type="project" value="TreeGrafter"/>
</dbReference>
<dbReference type="InterPro" id="IPR036736">
    <property type="entry name" value="ACP-like_sf"/>
</dbReference>
<dbReference type="InterPro" id="IPR020845">
    <property type="entry name" value="AMP-binding_CS"/>
</dbReference>
<dbReference type="NCBIfam" id="TIGR01733">
    <property type="entry name" value="AA-adenyl-dom"/>
    <property type="match status" value="1"/>
</dbReference>
<dbReference type="PROSITE" id="PS00012">
    <property type="entry name" value="PHOSPHOPANTETHEINE"/>
    <property type="match status" value="1"/>
</dbReference>
<protein>
    <recommendedName>
        <fullName evidence="5">Carrier domain-containing protein</fullName>
    </recommendedName>
</protein>
<proteinExistence type="predicted"/>
<dbReference type="InterPro" id="IPR006162">
    <property type="entry name" value="Ppantetheine_attach_site"/>
</dbReference>
<dbReference type="InterPro" id="IPR042099">
    <property type="entry name" value="ANL_N_sf"/>
</dbReference>
<organism evidence="6 7">
    <name type="scientific">Adineta ricciae</name>
    <name type="common">Rotifer</name>
    <dbReference type="NCBI Taxonomy" id="249248"/>
    <lineage>
        <taxon>Eukaryota</taxon>
        <taxon>Metazoa</taxon>
        <taxon>Spiralia</taxon>
        <taxon>Gnathifera</taxon>
        <taxon>Rotifera</taxon>
        <taxon>Eurotatoria</taxon>
        <taxon>Bdelloidea</taxon>
        <taxon>Adinetida</taxon>
        <taxon>Adinetidae</taxon>
        <taxon>Adineta</taxon>
    </lineage>
</organism>
<keyword evidence="4" id="KW-0812">Transmembrane</keyword>
<dbReference type="CDD" id="cd05930">
    <property type="entry name" value="A_NRPS"/>
    <property type="match status" value="1"/>
</dbReference>
<dbReference type="InterPro" id="IPR045851">
    <property type="entry name" value="AMP-bd_C_sf"/>
</dbReference>
<comment type="caution">
    <text evidence="6">The sequence shown here is derived from an EMBL/GenBank/DDBJ whole genome shotgun (WGS) entry which is preliminary data.</text>
</comment>
<dbReference type="SUPFAM" id="SSF47336">
    <property type="entry name" value="ACP-like"/>
    <property type="match status" value="1"/>
</dbReference>
<dbReference type="PANTHER" id="PTHR45527">
    <property type="entry name" value="NONRIBOSOMAL PEPTIDE SYNTHETASE"/>
    <property type="match status" value="1"/>
</dbReference>
<evidence type="ECO:0000313" key="6">
    <source>
        <dbReference type="EMBL" id="CAF1415111.1"/>
    </source>
</evidence>
<keyword evidence="1" id="KW-0596">Phosphopantetheine</keyword>
<keyword evidence="3" id="KW-0175">Coiled coil</keyword>